<proteinExistence type="predicted"/>
<sequence length="105" mass="12131">MLSEQTVDDYLWRLKWILAKASNFGDGLLIRPPIPLTPRRPKLYWFIRNGHHSLDSRKPLPPTFFIAITFPPVSDRSLIQASPFHWSCSILVFPEFAKVASKLNI</sequence>
<name>A0A448XPG2_9PLAT</name>
<dbReference type="Proteomes" id="UP000784294">
    <property type="component" value="Unassembled WGS sequence"/>
</dbReference>
<dbReference type="EMBL" id="CAAALY010270231">
    <property type="protein sequence ID" value="VEL41634.1"/>
    <property type="molecule type" value="Genomic_DNA"/>
</dbReference>
<gene>
    <name evidence="1" type="ORF">PXEA_LOCUS35074</name>
</gene>
<protein>
    <submittedName>
        <fullName evidence="1">Uncharacterized protein</fullName>
    </submittedName>
</protein>
<evidence type="ECO:0000313" key="2">
    <source>
        <dbReference type="Proteomes" id="UP000784294"/>
    </source>
</evidence>
<comment type="caution">
    <text evidence="1">The sequence shown here is derived from an EMBL/GenBank/DDBJ whole genome shotgun (WGS) entry which is preliminary data.</text>
</comment>
<keyword evidence="2" id="KW-1185">Reference proteome</keyword>
<accession>A0A448XPG2</accession>
<reference evidence="1" key="1">
    <citation type="submission" date="2018-11" db="EMBL/GenBank/DDBJ databases">
        <authorList>
            <consortium name="Pathogen Informatics"/>
        </authorList>
    </citation>
    <scope>NUCLEOTIDE SEQUENCE</scope>
</reference>
<dbReference type="AlphaFoldDB" id="A0A448XPG2"/>
<evidence type="ECO:0000313" key="1">
    <source>
        <dbReference type="EMBL" id="VEL41634.1"/>
    </source>
</evidence>
<organism evidence="1 2">
    <name type="scientific">Protopolystoma xenopodis</name>
    <dbReference type="NCBI Taxonomy" id="117903"/>
    <lineage>
        <taxon>Eukaryota</taxon>
        <taxon>Metazoa</taxon>
        <taxon>Spiralia</taxon>
        <taxon>Lophotrochozoa</taxon>
        <taxon>Platyhelminthes</taxon>
        <taxon>Monogenea</taxon>
        <taxon>Polyopisthocotylea</taxon>
        <taxon>Polystomatidea</taxon>
        <taxon>Polystomatidae</taxon>
        <taxon>Protopolystoma</taxon>
    </lineage>
</organism>